<feature type="region of interest" description="Disordered" evidence="1">
    <location>
        <begin position="309"/>
        <end position="332"/>
    </location>
</feature>
<name>A0A1L7XCZ6_9HELO</name>
<evidence type="ECO:0000256" key="1">
    <source>
        <dbReference type="SAM" id="MobiDB-lite"/>
    </source>
</evidence>
<proteinExistence type="predicted"/>
<dbReference type="OrthoDB" id="3562113at2759"/>
<dbReference type="AlphaFoldDB" id="A0A1L7XCZ6"/>
<reference evidence="2 3" key="1">
    <citation type="submission" date="2016-03" db="EMBL/GenBank/DDBJ databases">
        <authorList>
            <person name="Ploux O."/>
        </authorList>
    </citation>
    <scope>NUCLEOTIDE SEQUENCE [LARGE SCALE GENOMIC DNA]</scope>
    <source>
        <strain evidence="2 3">UAMH 11012</strain>
    </source>
</reference>
<keyword evidence="3" id="KW-1185">Reference proteome</keyword>
<dbReference type="Proteomes" id="UP000184330">
    <property type="component" value="Unassembled WGS sequence"/>
</dbReference>
<feature type="region of interest" description="Disordered" evidence="1">
    <location>
        <begin position="602"/>
        <end position="626"/>
    </location>
</feature>
<feature type="compositionally biased region" description="Low complexity" evidence="1">
    <location>
        <begin position="616"/>
        <end position="626"/>
    </location>
</feature>
<evidence type="ECO:0000313" key="3">
    <source>
        <dbReference type="Proteomes" id="UP000184330"/>
    </source>
</evidence>
<gene>
    <name evidence="2" type="ORF">PAC_12763</name>
</gene>
<dbReference type="EMBL" id="FJOG01000022">
    <property type="protein sequence ID" value="CZR62866.1"/>
    <property type="molecule type" value="Genomic_DNA"/>
</dbReference>
<protein>
    <submittedName>
        <fullName evidence="2">Uncharacterized protein</fullName>
    </submittedName>
</protein>
<accession>A0A1L7XCZ6</accession>
<organism evidence="2 3">
    <name type="scientific">Phialocephala subalpina</name>
    <dbReference type="NCBI Taxonomy" id="576137"/>
    <lineage>
        <taxon>Eukaryota</taxon>
        <taxon>Fungi</taxon>
        <taxon>Dikarya</taxon>
        <taxon>Ascomycota</taxon>
        <taxon>Pezizomycotina</taxon>
        <taxon>Leotiomycetes</taxon>
        <taxon>Helotiales</taxon>
        <taxon>Mollisiaceae</taxon>
        <taxon>Phialocephala</taxon>
        <taxon>Phialocephala fortinii species complex</taxon>
    </lineage>
</organism>
<evidence type="ECO:0000313" key="2">
    <source>
        <dbReference type="EMBL" id="CZR62866.1"/>
    </source>
</evidence>
<sequence length="720" mass="78779">MPPKVPPPLLPLLLPRIPQAIAYQPAPFNPTESVQDTLLPWLAMGWTPIFTPGGGAGLCGYHALCNSMVAAMDLFHLPGRQPIVESLQELQIERHAREPNHLESESLRVLLELANEEFQTNFDLGIITEGYRVRWERRDTGQSGFNRNFIALTGVQHNSQHRNRPTIRIWNDGEEERMRAHRPGTNVTPHWESFGPPLASSRSGRRRVRNWNLGAMVRADIEAGVYVVTEEIRSFQRSQRLPSSPGSAPPSPDASVFAHVGHFVRPQVIPRALDVPADHIYVRLCRSTSYAPGVEEQTVLRASIQQIVPHESAPEPDLDPESRSDPPWRGIPVQATSAGIGRQVPFRIVRCIAVANKIGGAIADERGPNFDALDGFNTAIGDFFLDSLSRPNELAVITNIAGIQGHVQLRKLQDLKGALGLVVKTSSAPRWIGDVDIPAEFYRIVLGDKSTHGAMTVNQGLSNKPTLRPLPSTLGGGRAMNPLEPKANVTRAIQDIIAKSVKPRVRARAIGGLTLPLFTLNRAIPAARTQRTPFLTGEIVRLWDSTPDRDGNVRILDYEGHEGSIMFDQLTAIDTAFGLTLNETQAPDEFRTNGQPLVPLAARSNTTQRPPEKQCGSSPAGNSASSNYQANHEVLAQLATLDPNEAEDIITTSASEAGRMTANVNVALRVGLGATRKRRAETVHESARVQRQRVDENEILKGFGVEFEGSSSSSSSQNSS</sequence>